<evidence type="ECO:0000256" key="4">
    <source>
        <dbReference type="ARBA" id="ARBA00022840"/>
    </source>
</evidence>
<dbReference type="PROSITE" id="PS50011">
    <property type="entry name" value="PROTEIN_KINASE_DOM"/>
    <property type="match status" value="1"/>
</dbReference>
<organism evidence="8 9">
    <name type="scientific">Pseudonocardia zijingensis</name>
    <dbReference type="NCBI Taxonomy" id="153376"/>
    <lineage>
        <taxon>Bacteria</taxon>
        <taxon>Bacillati</taxon>
        <taxon>Actinomycetota</taxon>
        <taxon>Actinomycetes</taxon>
        <taxon>Pseudonocardiales</taxon>
        <taxon>Pseudonocardiaceae</taxon>
        <taxon>Pseudonocardia</taxon>
    </lineage>
</organism>
<feature type="compositionally biased region" description="Pro residues" evidence="6">
    <location>
        <begin position="240"/>
        <end position="256"/>
    </location>
</feature>
<dbReference type="PANTHER" id="PTHR43289:SF34">
    <property type="entry name" value="SERINE_THREONINE-PROTEIN KINASE YBDM-RELATED"/>
    <property type="match status" value="1"/>
</dbReference>
<dbReference type="CDD" id="cd14014">
    <property type="entry name" value="STKc_PknB_like"/>
    <property type="match status" value="1"/>
</dbReference>
<evidence type="ECO:0000256" key="6">
    <source>
        <dbReference type="SAM" id="MobiDB-lite"/>
    </source>
</evidence>
<keyword evidence="9" id="KW-1185">Reference proteome</keyword>
<keyword evidence="1" id="KW-0808">Transferase</keyword>
<dbReference type="PROSITE" id="PS00107">
    <property type="entry name" value="PROTEIN_KINASE_ATP"/>
    <property type="match status" value="1"/>
</dbReference>
<evidence type="ECO:0000256" key="3">
    <source>
        <dbReference type="ARBA" id="ARBA00022777"/>
    </source>
</evidence>
<dbReference type="PANTHER" id="PTHR43289">
    <property type="entry name" value="MITOGEN-ACTIVATED PROTEIN KINASE KINASE KINASE 20-RELATED"/>
    <property type="match status" value="1"/>
</dbReference>
<dbReference type="Gene3D" id="3.30.200.20">
    <property type="entry name" value="Phosphorylase Kinase, domain 1"/>
    <property type="match status" value="1"/>
</dbReference>
<dbReference type="InterPro" id="IPR017441">
    <property type="entry name" value="Protein_kinase_ATP_BS"/>
</dbReference>
<keyword evidence="3" id="KW-0418">Kinase</keyword>
<dbReference type="SUPFAM" id="SSF82171">
    <property type="entry name" value="DPP6 N-terminal domain-like"/>
    <property type="match status" value="1"/>
</dbReference>
<keyword evidence="4 5" id="KW-0067">ATP-binding</keyword>
<comment type="caution">
    <text evidence="8">The sequence shown here is derived from an EMBL/GenBank/DDBJ whole genome shotgun (WGS) entry which is preliminary data.</text>
</comment>
<evidence type="ECO:0000313" key="8">
    <source>
        <dbReference type="EMBL" id="GAA0947329.1"/>
    </source>
</evidence>
<sequence>MEPIEAGGPEQAGRYQLHGRLGAGATGTVYLGVAPDGVQVAVKVVHPGLARDPQFRARFRREIDLSRRVGGPWVAEVVDADPNAEPPWVATRFVPGPSLDTAVRAGGPFGVDGVRAFGHVLARGVESVHAAGVVHRNLKPSNVLLDATHPRLVDCGFSPAALENPAFTPPEQLAGQEITTAADVFSLGSVLYFATTGRSPSREPDLSALPDPLRAPIAACLATRPQDRPSASEVGRLLEPPHPGPVVALPQPPAQPATPTRYPRRRNWLIGAVAVATVAAVAFTLPAVLSEPAPPAPPPPPPPPSASAETLPPPQVRVITTQPLWEHWGDHVFDPSGEYVHLTFPAGLSTTNGCSPPGVRGTCLEMRSAVGVERSTPMFLEGLASMENSLAIAPDGRRIFLAATTLSENQVHVAVVDPHTRSLTHLIPTGGAPIVPFQSLTHPEALASAPDGTRAALARGDTVTIVDVETSSARPITITGQPAGGVPSYNGPISDIAFTPDGKQILVATDTGLEIIDVDAGRVTSTALGGTAVGVVEVVPDGSRALIATSTDVLTVDLPTVRVAPLARLGEPGELPLTDLAISADGRRAFVTGKSLWVVDTAEGAVTEVQLSGGLGGTFEDVDLSRTRNAGAVLDNDNVYFFEWM</sequence>
<feature type="region of interest" description="Disordered" evidence="6">
    <location>
        <begin position="292"/>
        <end position="311"/>
    </location>
</feature>
<dbReference type="InterPro" id="IPR011009">
    <property type="entry name" value="Kinase-like_dom_sf"/>
</dbReference>
<gene>
    <name evidence="8" type="ORF">GCM10009559_46300</name>
</gene>
<feature type="domain" description="Protein kinase" evidence="7">
    <location>
        <begin position="15"/>
        <end position="245"/>
    </location>
</feature>
<proteinExistence type="predicted"/>
<accession>A0ABN1QTN1</accession>
<evidence type="ECO:0000256" key="5">
    <source>
        <dbReference type="PROSITE-ProRule" id="PRU10141"/>
    </source>
</evidence>
<name>A0ABN1QTN1_9PSEU</name>
<feature type="region of interest" description="Disordered" evidence="6">
    <location>
        <begin position="223"/>
        <end position="261"/>
    </location>
</feature>
<evidence type="ECO:0000259" key="7">
    <source>
        <dbReference type="PROSITE" id="PS50011"/>
    </source>
</evidence>
<dbReference type="InterPro" id="IPR015943">
    <property type="entry name" value="WD40/YVTN_repeat-like_dom_sf"/>
</dbReference>
<evidence type="ECO:0000256" key="2">
    <source>
        <dbReference type="ARBA" id="ARBA00022741"/>
    </source>
</evidence>
<dbReference type="SUPFAM" id="SSF56112">
    <property type="entry name" value="Protein kinase-like (PK-like)"/>
    <property type="match status" value="1"/>
</dbReference>
<protein>
    <recommendedName>
        <fullName evidence="7">Protein kinase domain-containing protein</fullName>
    </recommendedName>
</protein>
<dbReference type="Gene3D" id="2.130.10.10">
    <property type="entry name" value="YVTN repeat-like/Quinoprotein amine dehydrogenase"/>
    <property type="match status" value="1"/>
</dbReference>
<dbReference type="RefSeq" id="WP_343943620.1">
    <property type="nucleotide sequence ID" value="NZ_BAAAHP010000137.1"/>
</dbReference>
<dbReference type="EMBL" id="BAAAHP010000137">
    <property type="protein sequence ID" value="GAA0947329.1"/>
    <property type="molecule type" value="Genomic_DNA"/>
</dbReference>
<dbReference type="Proteomes" id="UP001499967">
    <property type="component" value="Unassembled WGS sequence"/>
</dbReference>
<keyword evidence="2 5" id="KW-0547">Nucleotide-binding</keyword>
<evidence type="ECO:0000256" key="1">
    <source>
        <dbReference type="ARBA" id="ARBA00022679"/>
    </source>
</evidence>
<feature type="binding site" evidence="5">
    <location>
        <position position="43"/>
    </location>
    <ligand>
        <name>ATP</name>
        <dbReference type="ChEBI" id="CHEBI:30616"/>
    </ligand>
</feature>
<dbReference type="InterPro" id="IPR000719">
    <property type="entry name" value="Prot_kinase_dom"/>
</dbReference>
<evidence type="ECO:0000313" key="9">
    <source>
        <dbReference type="Proteomes" id="UP001499967"/>
    </source>
</evidence>
<dbReference type="Gene3D" id="1.10.510.10">
    <property type="entry name" value="Transferase(Phosphotransferase) domain 1"/>
    <property type="match status" value="1"/>
</dbReference>
<reference evidence="8 9" key="1">
    <citation type="journal article" date="2019" name="Int. J. Syst. Evol. Microbiol.">
        <title>The Global Catalogue of Microorganisms (GCM) 10K type strain sequencing project: providing services to taxonomists for standard genome sequencing and annotation.</title>
        <authorList>
            <consortium name="The Broad Institute Genomics Platform"/>
            <consortium name="The Broad Institute Genome Sequencing Center for Infectious Disease"/>
            <person name="Wu L."/>
            <person name="Ma J."/>
        </authorList>
    </citation>
    <scope>NUCLEOTIDE SEQUENCE [LARGE SCALE GENOMIC DNA]</scope>
    <source>
        <strain evidence="8 9">JCM 11117</strain>
    </source>
</reference>
<dbReference type="Pfam" id="PF00069">
    <property type="entry name" value="Pkinase"/>
    <property type="match status" value="1"/>
</dbReference>